<dbReference type="EMBL" id="CP041165">
    <property type="protein sequence ID" value="QOP41918.1"/>
    <property type="molecule type" value="Genomic_DNA"/>
</dbReference>
<dbReference type="SUPFAM" id="SSF53146">
    <property type="entry name" value="Nitrogenase accessory factor-like"/>
    <property type="match status" value="1"/>
</dbReference>
<dbReference type="KEGG" id="smax:FJR03_09300"/>
<dbReference type="Proteomes" id="UP000593910">
    <property type="component" value="Chromosome"/>
</dbReference>
<organism evidence="2 3">
    <name type="scientific">Sulfurimonas marina</name>
    <dbReference type="NCBI Taxonomy" id="2590551"/>
    <lineage>
        <taxon>Bacteria</taxon>
        <taxon>Pseudomonadati</taxon>
        <taxon>Campylobacterota</taxon>
        <taxon>Epsilonproteobacteria</taxon>
        <taxon>Campylobacterales</taxon>
        <taxon>Sulfurimonadaceae</taxon>
        <taxon>Sulfurimonas</taxon>
    </lineage>
</organism>
<feature type="domain" description="Dinitrogenase iron-molybdenum cofactor biosynthesis" evidence="1">
    <location>
        <begin position="15"/>
        <end position="85"/>
    </location>
</feature>
<dbReference type="PANTHER" id="PTHR42983:SF1">
    <property type="entry name" value="IRON-MOLYBDENUM PROTEIN"/>
    <property type="match status" value="1"/>
</dbReference>
<proteinExistence type="predicted"/>
<dbReference type="Gene3D" id="3.30.420.130">
    <property type="entry name" value="Dinitrogenase iron-molybdenum cofactor biosynthesis domain"/>
    <property type="match status" value="1"/>
</dbReference>
<gene>
    <name evidence="2" type="ORF">FJR03_09300</name>
</gene>
<dbReference type="PANTHER" id="PTHR42983">
    <property type="entry name" value="DINITROGENASE IRON-MOLYBDENUM COFACTOR PROTEIN-RELATED"/>
    <property type="match status" value="1"/>
</dbReference>
<sequence>MIAIPVKTNNENPALSPLFGKAKWFAYVDRDGNISIEKNETQSGRVVVDNMIAKGVDTILFHHMGANPFMLLQKANIECFYGGDERILLQDLLSNLQNEELVKVDSTNMTQYLEEGKHDHSHDHSHHH</sequence>
<dbReference type="InterPro" id="IPR036105">
    <property type="entry name" value="DiNase_FeMo-co_biosyn_sf"/>
</dbReference>
<accession>A0A7M1AZD9</accession>
<dbReference type="AlphaFoldDB" id="A0A7M1AZD9"/>
<dbReference type="Pfam" id="PF02579">
    <property type="entry name" value="Nitro_FeMo-Co"/>
    <property type="match status" value="1"/>
</dbReference>
<evidence type="ECO:0000259" key="1">
    <source>
        <dbReference type="Pfam" id="PF02579"/>
    </source>
</evidence>
<dbReference type="InterPro" id="IPR003731">
    <property type="entry name" value="Di-Nase_FeMo-co_biosynth"/>
</dbReference>
<dbReference type="RefSeq" id="WP_193113239.1">
    <property type="nucleotide sequence ID" value="NZ_CP041165.1"/>
</dbReference>
<protein>
    <submittedName>
        <fullName evidence="2">Dinitrogenase</fullName>
    </submittedName>
</protein>
<evidence type="ECO:0000313" key="2">
    <source>
        <dbReference type="EMBL" id="QOP41918.1"/>
    </source>
</evidence>
<reference evidence="2 3" key="1">
    <citation type="submission" date="2019-06" db="EMBL/GenBank/DDBJ databases">
        <title>Sulfurimonas gotlandica sp. nov., a chemoautotrophic and psychrotolerant epsilonproteobacterium isolated from a pelagic redoxcline, and an emended description of the genus Sulfurimonas.</title>
        <authorList>
            <person name="Wang S."/>
            <person name="Jiang L."/>
            <person name="Shao Z."/>
        </authorList>
    </citation>
    <scope>NUCLEOTIDE SEQUENCE [LARGE SCALE GENOMIC DNA]</scope>
    <source>
        <strain evidence="2 3">B2</strain>
    </source>
</reference>
<name>A0A7M1AZD9_9BACT</name>
<keyword evidence="3" id="KW-1185">Reference proteome</keyword>
<evidence type="ECO:0000313" key="3">
    <source>
        <dbReference type="Proteomes" id="UP000593910"/>
    </source>
</evidence>